<dbReference type="EMBL" id="ABVL01000009">
    <property type="protein sequence ID" value="EDY19131.1"/>
    <property type="molecule type" value="Genomic_DNA"/>
</dbReference>
<organism evidence="2 3">
    <name type="scientific">Chthoniobacter flavus Ellin428</name>
    <dbReference type="NCBI Taxonomy" id="497964"/>
    <lineage>
        <taxon>Bacteria</taxon>
        <taxon>Pseudomonadati</taxon>
        <taxon>Verrucomicrobiota</taxon>
        <taxon>Spartobacteria</taxon>
        <taxon>Chthoniobacterales</taxon>
        <taxon>Chthoniobacteraceae</taxon>
        <taxon>Chthoniobacter</taxon>
    </lineage>
</organism>
<evidence type="ECO:0000256" key="1">
    <source>
        <dbReference type="SAM" id="Phobius"/>
    </source>
</evidence>
<accession>B4D320</accession>
<feature type="transmembrane region" description="Helical" evidence="1">
    <location>
        <begin position="33"/>
        <end position="53"/>
    </location>
</feature>
<feature type="transmembrane region" description="Helical" evidence="1">
    <location>
        <begin position="65"/>
        <end position="86"/>
    </location>
</feature>
<keyword evidence="3" id="KW-1185">Reference proteome</keyword>
<sequence length="89" mass="10336">MMPRFETDGVDVLEEQGFFDAWLSPNMRVRDNVLQGLFTLLCVFVLSVWGFFFENHTFEGFLHGTIAGLVVGFLVSGFFLMLYRVFRQE</sequence>
<protein>
    <submittedName>
        <fullName evidence="2">Uncharacterized protein</fullName>
    </submittedName>
</protein>
<comment type="caution">
    <text evidence="2">The sequence shown here is derived from an EMBL/GenBank/DDBJ whole genome shotgun (WGS) entry which is preliminary data.</text>
</comment>
<dbReference type="InParanoid" id="B4D320"/>
<evidence type="ECO:0000313" key="2">
    <source>
        <dbReference type="EMBL" id="EDY19131.1"/>
    </source>
</evidence>
<keyword evidence="1" id="KW-0812">Transmembrane</keyword>
<evidence type="ECO:0000313" key="3">
    <source>
        <dbReference type="Proteomes" id="UP000005824"/>
    </source>
</evidence>
<dbReference type="RefSeq" id="WP_006980633.1">
    <property type="nucleotide sequence ID" value="NZ_ABVL01000009.1"/>
</dbReference>
<keyword evidence="1" id="KW-1133">Transmembrane helix</keyword>
<reference evidence="2 3" key="1">
    <citation type="journal article" date="2011" name="J. Bacteriol.">
        <title>Genome sequence of Chthoniobacter flavus Ellin428, an aerobic heterotrophic soil bacterium.</title>
        <authorList>
            <person name="Kant R."/>
            <person name="van Passel M.W."/>
            <person name="Palva A."/>
            <person name="Lucas S."/>
            <person name="Lapidus A."/>
            <person name="Glavina Del Rio T."/>
            <person name="Dalin E."/>
            <person name="Tice H."/>
            <person name="Bruce D."/>
            <person name="Goodwin L."/>
            <person name="Pitluck S."/>
            <person name="Larimer F.W."/>
            <person name="Land M.L."/>
            <person name="Hauser L."/>
            <person name="Sangwan P."/>
            <person name="de Vos W.M."/>
            <person name="Janssen P.H."/>
            <person name="Smidt H."/>
        </authorList>
    </citation>
    <scope>NUCLEOTIDE SEQUENCE [LARGE SCALE GENOMIC DNA]</scope>
    <source>
        <strain evidence="2 3">Ellin428</strain>
    </source>
</reference>
<gene>
    <name evidence="2" type="ORF">CfE428DRAFT_3308</name>
</gene>
<dbReference type="AlphaFoldDB" id="B4D320"/>
<name>B4D320_9BACT</name>
<dbReference type="Proteomes" id="UP000005824">
    <property type="component" value="Unassembled WGS sequence"/>
</dbReference>
<keyword evidence="1" id="KW-0472">Membrane</keyword>
<proteinExistence type="predicted"/>